<accession>A0AAN4P8C1</accession>
<dbReference type="Pfam" id="PF13175">
    <property type="entry name" value="AAA_15"/>
    <property type="match status" value="1"/>
</dbReference>
<dbReference type="InterPro" id="IPR051396">
    <property type="entry name" value="Bact_Antivir_Def_Nuclease"/>
</dbReference>
<sequence length="142" mass="16243">MRIDKINVSGYRRFNDSTINLEHGNFAILAGANNSGKTSLIQLLDFVFNNSLRRSLSFNDLPARRELMKKFNHFDISTSFSTVNQYFNASEKAIDVDDFVNKVIKHSYQIFLIDKNGDRKNYMPSEGEKAILSISAILENNQ</sequence>
<reference evidence="3" key="1">
    <citation type="submission" date="2013-09" db="EMBL/GenBank/DDBJ databases">
        <title>Genome Sequences of seven clinical isolates and type strains of anginosus group streptococci.</title>
        <authorList>
            <person name="Maruyama F."/>
            <person name="Sakurai A."/>
            <person name="Ogura Y."/>
            <person name="Homma H."/>
            <person name="Takahashi N."/>
            <person name="Ohtsubo Y."/>
            <person name="Hoshino T."/>
            <person name="Okahashi N."/>
            <person name="Nakagawa I."/>
            <person name="Kimura S."/>
            <person name="Fujiwara T."/>
            <person name="Hayashi T."/>
            <person name="Shintani S."/>
        </authorList>
    </citation>
    <scope>NUCLEOTIDE SEQUENCE [LARGE SCALE GENOMIC DNA]</scope>
    <source>
        <strain evidence="3">T5</strain>
    </source>
</reference>
<evidence type="ECO:0000313" key="3">
    <source>
        <dbReference type="Proteomes" id="UP000016981"/>
    </source>
</evidence>
<name>A0AAN4P8C1_STRAP</name>
<evidence type="ECO:0000259" key="1">
    <source>
        <dbReference type="Pfam" id="PF13175"/>
    </source>
</evidence>
<dbReference type="EMBL" id="BASY01000005">
    <property type="protein sequence ID" value="GAD46257.1"/>
    <property type="molecule type" value="Genomic_DNA"/>
</dbReference>
<dbReference type="RefSeq" id="WP_022526360.1">
    <property type="nucleotide sequence ID" value="NZ_BASY01000005.1"/>
</dbReference>
<dbReference type="PANTHER" id="PTHR43581">
    <property type="entry name" value="ATP/GTP PHOSPHATASE"/>
    <property type="match status" value="1"/>
</dbReference>
<dbReference type="SUPFAM" id="SSF52540">
    <property type="entry name" value="P-loop containing nucleoside triphosphate hydrolases"/>
    <property type="match status" value="1"/>
</dbReference>
<dbReference type="Gene3D" id="3.40.50.300">
    <property type="entry name" value="P-loop containing nucleotide triphosphate hydrolases"/>
    <property type="match status" value="1"/>
</dbReference>
<protein>
    <recommendedName>
        <fullName evidence="1">Endonuclease GajA/Old nuclease/RecF-like AAA domain-containing protein</fullName>
    </recommendedName>
</protein>
<evidence type="ECO:0000313" key="2">
    <source>
        <dbReference type="EMBL" id="GAD46257.1"/>
    </source>
</evidence>
<dbReference type="AlphaFoldDB" id="A0AAN4P8C1"/>
<dbReference type="PANTHER" id="PTHR43581:SF4">
    <property type="entry name" value="ATP_GTP PHOSPHATASE"/>
    <property type="match status" value="1"/>
</dbReference>
<gene>
    <name evidence="2" type="ORF">ANG6_0752</name>
</gene>
<dbReference type="InterPro" id="IPR027417">
    <property type="entry name" value="P-loop_NTPase"/>
</dbReference>
<dbReference type="Proteomes" id="UP000016981">
    <property type="component" value="Unassembled WGS sequence"/>
</dbReference>
<proteinExistence type="predicted"/>
<dbReference type="InterPro" id="IPR041685">
    <property type="entry name" value="AAA_GajA/Old/RecF-like"/>
</dbReference>
<organism evidence="2 3">
    <name type="scientific">Streptococcus anginosus T5</name>
    <dbReference type="NCBI Taxonomy" id="1163302"/>
    <lineage>
        <taxon>Bacteria</taxon>
        <taxon>Bacillati</taxon>
        <taxon>Bacillota</taxon>
        <taxon>Bacilli</taxon>
        <taxon>Lactobacillales</taxon>
        <taxon>Streptococcaceae</taxon>
        <taxon>Streptococcus</taxon>
        <taxon>Streptococcus anginosus group</taxon>
    </lineage>
</organism>
<comment type="caution">
    <text evidence="2">The sequence shown here is derived from an EMBL/GenBank/DDBJ whole genome shotgun (WGS) entry which is preliminary data.</text>
</comment>
<feature type="domain" description="Endonuclease GajA/Old nuclease/RecF-like AAA" evidence="1">
    <location>
        <begin position="1"/>
        <end position="122"/>
    </location>
</feature>